<feature type="domain" description="Fe2OG dioxygenase" evidence="7">
    <location>
        <begin position="138"/>
        <end position="238"/>
    </location>
</feature>
<evidence type="ECO:0000259" key="7">
    <source>
        <dbReference type="PROSITE" id="PS51471"/>
    </source>
</evidence>
<reference evidence="9" key="1">
    <citation type="submission" date="2017-09" db="EMBL/GenBank/DDBJ databases">
        <title>Genome evolution observed in wild isolates of Caulobacter crescentus.</title>
        <authorList>
            <person name="Ely B."/>
            <person name="Wilson K."/>
            <person name="Scott D."/>
        </authorList>
    </citation>
    <scope>NUCLEOTIDE SEQUENCE [LARGE SCALE GENOMIC DNA]</scope>
    <source>
        <strain evidence="9">CB13b1a</strain>
    </source>
</reference>
<dbReference type="Proteomes" id="UP000217311">
    <property type="component" value="Chromosome"/>
</dbReference>
<dbReference type="GO" id="GO:0005506">
    <property type="term" value="F:iron ion binding"/>
    <property type="evidence" value="ECO:0007669"/>
    <property type="project" value="InterPro"/>
</dbReference>
<dbReference type="AlphaFoldDB" id="A0A290MTZ3"/>
<dbReference type="PANTHER" id="PTHR12117:SF0">
    <property type="entry name" value="PROLYL 3-HYDROXYLASE OGFOD1"/>
    <property type="match status" value="1"/>
</dbReference>
<dbReference type="InterPro" id="IPR006620">
    <property type="entry name" value="Pro_4_hyd_alph"/>
</dbReference>
<dbReference type="PROSITE" id="PS51471">
    <property type="entry name" value="FE2OG_OXY"/>
    <property type="match status" value="1"/>
</dbReference>
<dbReference type="GO" id="GO:0031543">
    <property type="term" value="F:peptidyl-proline dioxygenase activity"/>
    <property type="evidence" value="ECO:0007669"/>
    <property type="project" value="TreeGrafter"/>
</dbReference>
<keyword evidence="5" id="KW-0560">Oxidoreductase</keyword>
<evidence type="ECO:0000313" key="8">
    <source>
        <dbReference type="EMBL" id="ATC31069.1"/>
    </source>
</evidence>
<proteinExistence type="predicted"/>
<dbReference type="EMBL" id="CP023315">
    <property type="protein sequence ID" value="ATC31069.1"/>
    <property type="molecule type" value="Genomic_DNA"/>
</dbReference>
<keyword evidence="3" id="KW-0847">Vitamin C</keyword>
<sequence>MPQHPPLRINADLPIDAFAERFARDGYVQIPVFLAPQDAEAVAALLEPLTWNIVAPDETSETLVITPEVIKKFGEAQVRQFLQGALKRAAKGFSFVHMSYALQDEYLRAPQTPVHRATEFLESRAFLDFGGQVIGAPQVAGVRVQASYYRPGDFLTLHDDSHRKDHRLAAFTLGFTRRWRPDWGGQLLFHNAEGDVTRGFAPGFNVLTLFKVPTPHSVAQVASYAEAKRLSLTGWLLGDKDNG</sequence>
<dbReference type="SMART" id="SM00702">
    <property type="entry name" value="P4Hc"/>
    <property type="match status" value="1"/>
</dbReference>
<evidence type="ECO:0000256" key="2">
    <source>
        <dbReference type="ARBA" id="ARBA00022723"/>
    </source>
</evidence>
<dbReference type="InterPro" id="IPR005123">
    <property type="entry name" value="Oxoglu/Fe-dep_dioxygenase_dom"/>
</dbReference>
<evidence type="ECO:0000256" key="3">
    <source>
        <dbReference type="ARBA" id="ARBA00022896"/>
    </source>
</evidence>
<keyword evidence="2" id="KW-0479">Metal-binding</keyword>
<dbReference type="Gene3D" id="2.60.120.620">
    <property type="entry name" value="q2cbj1_9rhob like domain"/>
    <property type="match status" value="1"/>
</dbReference>
<gene>
    <name evidence="8" type="ORF">CA606_01155</name>
</gene>
<keyword evidence="4" id="KW-0223">Dioxygenase</keyword>
<dbReference type="GO" id="GO:0006449">
    <property type="term" value="P:regulation of translational termination"/>
    <property type="evidence" value="ECO:0007669"/>
    <property type="project" value="TreeGrafter"/>
</dbReference>
<keyword evidence="6" id="KW-0408">Iron</keyword>
<protein>
    <submittedName>
        <fullName evidence="8">Proline hydroxylase</fullName>
    </submittedName>
</protein>
<dbReference type="InterPro" id="IPR051842">
    <property type="entry name" value="uS12_prolyl_hydroxylase"/>
</dbReference>
<evidence type="ECO:0000256" key="6">
    <source>
        <dbReference type="ARBA" id="ARBA00023004"/>
    </source>
</evidence>
<evidence type="ECO:0000256" key="5">
    <source>
        <dbReference type="ARBA" id="ARBA00023002"/>
    </source>
</evidence>
<dbReference type="InterPro" id="IPR039558">
    <property type="entry name" value="TPA1/OFD1_N"/>
</dbReference>
<dbReference type="RefSeq" id="WP_096050535.1">
    <property type="nucleotide sequence ID" value="NZ_CP023315.3"/>
</dbReference>
<dbReference type="GO" id="GO:0005737">
    <property type="term" value="C:cytoplasm"/>
    <property type="evidence" value="ECO:0007669"/>
    <property type="project" value="TreeGrafter"/>
</dbReference>
<organism evidence="8 9">
    <name type="scientific">Caulobacter vibrioides</name>
    <name type="common">Caulobacter crescentus</name>
    <dbReference type="NCBI Taxonomy" id="155892"/>
    <lineage>
        <taxon>Bacteria</taxon>
        <taxon>Pseudomonadati</taxon>
        <taxon>Pseudomonadota</taxon>
        <taxon>Alphaproteobacteria</taxon>
        <taxon>Caulobacterales</taxon>
        <taxon>Caulobacteraceae</taxon>
        <taxon>Caulobacter</taxon>
    </lineage>
</organism>
<comment type="cofactor">
    <cofactor evidence="1">
        <name>L-ascorbate</name>
        <dbReference type="ChEBI" id="CHEBI:38290"/>
    </cofactor>
</comment>
<dbReference type="Pfam" id="PF13661">
    <property type="entry name" value="2OG-FeII_Oxy_4"/>
    <property type="match status" value="1"/>
</dbReference>
<evidence type="ECO:0000313" key="9">
    <source>
        <dbReference type="Proteomes" id="UP000217311"/>
    </source>
</evidence>
<accession>A0A290MTZ3</accession>
<name>A0A290MTZ3_CAUVI</name>
<dbReference type="PANTHER" id="PTHR12117">
    <property type="entry name" value="HISTONE ACETYLTRANSFERASE COMPLEX"/>
    <property type="match status" value="1"/>
</dbReference>
<evidence type="ECO:0000256" key="1">
    <source>
        <dbReference type="ARBA" id="ARBA00001961"/>
    </source>
</evidence>
<evidence type="ECO:0000256" key="4">
    <source>
        <dbReference type="ARBA" id="ARBA00022964"/>
    </source>
</evidence>
<dbReference type="GO" id="GO:0031418">
    <property type="term" value="F:L-ascorbic acid binding"/>
    <property type="evidence" value="ECO:0007669"/>
    <property type="project" value="UniProtKB-KW"/>
</dbReference>